<dbReference type="Gene3D" id="2.40.170.20">
    <property type="entry name" value="TonB-dependent receptor, beta-barrel domain"/>
    <property type="match status" value="1"/>
</dbReference>
<evidence type="ECO:0000313" key="10">
    <source>
        <dbReference type="EMBL" id="PQA56915.1"/>
    </source>
</evidence>
<evidence type="ECO:0000256" key="4">
    <source>
        <dbReference type="ARBA" id="ARBA00022692"/>
    </source>
</evidence>
<dbReference type="InterPro" id="IPR036942">
    <property type="entry name" value="Beta-barrel_TonB_sf"/>
</dbReference>
<dbReference type="NCBIfam" id="TIGR04057">
    <property type="entry name" value="SusC_RagA_signa"/>
    <property type="match status" value="1"/>
</dbReference>
<dbReference type="SUPFAM" id="SSF56935">
    <property type="entry name" value="Porins"/>
    <property type="match status" value="1"/>
</dbReference>
<dbReference type="PROSITE" id="PS52016">
    <property type="entry name" value="TONB_DEPENDENT_REC_3"/>
    <property type="match status" value="1"/>
</dbReference>
<evidence type="ECO:0000256" key="8">
    <source>
        <dbReference type="SAM" id="SignalP"/>
    </source>
</evidence>
<evidence type="ECO:0000256" key="5">
    <source>
        <dbReference type="ARBA" id="ARBA00023136"/>
    </source>
</evidence>
<comment type="caution">
    <text evidence="10">The sequence shown here is derived from an EMBL/GenBank/DDBJ whole genome shotgun (WGS) entry which is preliminary data.</text>
</comment>
<dbReference type="SUPFAM" id="SSF49464">
    <property type="entry name" value="Carboxypeptidase regulatory domain-like"/>
    <property type="match status" value="1"/>
</dbReference>
<name>A0A2S7IK24_9BACT</name>
<accession>A0A2S7IK24</accession>
<reference evidence="11" key="1">
    <citation type="submission" date="2018-02" db="EMBL/GenBank/DDBJ databases">
        <title>Genome sequencing of Solimonas sp. HR-BB.</title>
        <authorList>
            <person name="Lee Y."/>
            <person name="Jeon C.O."/>
        </authorList>
    </citation>
    <scope>NUCLEOTIDE SEQUENCE [LARGE SCALE GENOMIC DNA]</scope>
    <source>
        <strain evidence="11">HR-U</strain>
    </source>
</reference>
<comment type="similarity">
    <text evidence="7">Belongs to the TonB-dependent receptor family.</text>
</comment>
<dbReference type="Pfam" id="PF13715">
    <property type="entry name" value="CarbopepD_reg_2"/>
    <property type="match status" value="1"/>
</dbReference>
<evidence type="ECO:0000256" key="2">
    <source>
        <dbReference type="ARBA" id="ARBA00022448"/>
    </source>
</evidence>
<dbReference type="GO" id="GO:0009279">
    <property type="term" value="C:cell outer membrane"/>
    <property type="evidence" value="ECO:0007669"/>
    <property type="project" value="UniProtKB-SubCell"/>
</dbReference>
<dbReference type="NCBIfam" id="TIGR04056">
    <property type="entry name" value="OMP_RagA_SusC"/>
    <property type="match status" value="1"/>
</dbReference>
<dbReference type="InterPro" id="IPR039426">
    <property type="entry name" value="TonB-dep_rcpt-like"/>
</dbReference>
<keyword evidence="4 7" id="KW-0812">Transmembrane</keyword>
<dbReference type="OrthoDB" id="9768177at2"/>
<dbReference type="InterPro" id="IPR023996">
    <property type="entry name" value="TonB-dep_OMP_SusC/RagA"/>
</dbReference>
<dbReference type="Gene3D" id="2.170.130.10">
    <property type="entry name" value="TonB-dependent receptor, plug domain"/>
    <property type="match status" value="1"/>
</dbReference>
<keyword evidence="2 7" id="KW-0813">Transport</keyword>
<evidence type="ECO:0000313" key="11">
    <source>
        <dbReference type="Proteomes" id="UP000239590"/>
    </source>
</evidence>
<proteinExistence type="inferred from homology"/>
<dbReference type="InterPro" id="IPR012910">
    <property type="entry name" value="Plug_dom"/>
</dbReference>
<keyword evidence="11" id="KW-1185">Reference proteome</keyword>
<dbReference type="InterPro" id="IPR037066">
    <property type="entry name" value="Plug_dom_sf"/>
</dbReference>
<dbReference type="AlphaFoldDB" id="A0A2S7IK24"/>
<organism evidence="10 11">
    <name type="scientific">Siphonobacter curvatus</name>
    <dbReference type="NCBI Taxonomy" id="2094562"/>
    <lineage>
        <taxon>Bacteria</taxon>
        <taxon>Pseudomonadati</taxon>
        <taxon>Bacteroidota</taxon>
        <taxon>Cytophagia</taxon>
        <taxon>Cytophagales</taxon>
        <taxon>Cytophagaceae</taxon>
        <taxon>Siphonobacter</taxon>
    </lineage>
</organism>
<evidence type="ECO:0000256" key="3">
    <source>
        <dbReference type="ARBA" id="ARBA00022452"/>
    </source>
</evidence>
<feature type="signal peptide" evidence="8">
    <location>
        <begin position="1"/>
        <end position="26"/>
    </location>
</feature>
<evidence type="ECO:0000256" key="6">
    <source>
        <dbReference type="ARBA" id="ARBA00023237"/>
    </source>
</evidence>
<sequence length="1139" mass="125701">MRLLSRRARRSLLVCVSLSVCSQVLAHSQTRPGFSFVTNQMTRQPNATLRDVLMQLKSTYRINIIFEDRLVQLPVDPAVVDRKRSLEENLTRLLQPNALGFKKISDGVYMIVRNRKLQEQTSTSPEKTTVPIGTPTLAALAEVVELPKAPQDRQIQGTVKDEKGEALPGVSIIVKGTTRGTNSDVQGEFKLSIPDGEVTLILSFVGYKSQELLVGNQTVLNVSLQPEPSALDEVVVIGYGTTRRKDLTGSVSSVKAADITLSPVTNPVEALQGRVAGLDIERGSGRAGTTPNILLRGNRSISGGQTPLYLIDGVPGNINALNPNDIENIDVLKDAAATSIYGVAGANGVIIVTTKKAKAGKLQIDVDSYYGINGFARFPKPLTGNRWIQYQKDRYFTERGTYTDNLVDLVSSVEVRNLVEQGRWVNWVDETLKTGVQQNHFVSLRGGTDKVQAYLSMGYIGEKGIYQFDEAKILNLRTGMDLKFSKLFKAGIQTVLTARNTDATASRVNKAYSVAPVGEAYNEDGTVRLRPLGESNSTISPIANYAPGVYVDNSKSLNVNIYPYVELTPLDNLTIRSNLGLTASGSRDGFFQSERAYNPASEGRVNKEASYSNGFGYSYIWETYATYNLNLPKDHQLTATAITSMAKTQTETSNISVNGLDFDYYQFYNTGAANTVSNRSTSYSETSRMSYAGRLHYSYRSKYLLTLSNRWDGASQLYRNWASFPSVSVAWRASDEKFMEGVKTWIDDLKVRFSYGVTGNNNISPYQSISEMVSKTAGSNLSLGGSSILPIYVLKQALGNPDLTWEKSYTTNFGTDFSLFNGRIDLTADLYRTRTDGVLYKRNLPSTAGGFDAKNLYTKVLNIAKTQNEGLELTASFRTMAKKDFQWNTTVTFTAAREKLVSIDLGNAQSATSLISENLFVGSPLRTFYDYKKTGIWQTADSAQARLYGAKPGDIRLQTVPRVNANGESDNGVHAYSAADRMIVGSANPRWLMGIQNSFAYKNFDLTLFVNMRFGHTINATGLGYWNTISQPETYNYWTPTNPTNDFPQPGSAFSNTFVSALNYVDGSYVKVKNITLGYTLPKPLQNTLGLSRMRFYGTIYNPLIFTRSPLLKGFDPESGGSDSFPLFKQIIMGVNLSF</sequence>
<keyword evidence="5 7" id="KW-0472">Membrane</keyword>
<dbReference type="EMBL" id="PTRA01000002">
    <property type="protein sequence ID" value="PQA56915.1"/>
    <property type="molecule type" value="Genomic_DNA"/>
</dbReference>
<dbReference type="InterPro" id="IPR023997">
    <property type="entry name" value="TonB-dep_OMP_SusC/RagA_CS"/>
</dbReference>
<keyword evidence="6 7" id="KW-0998">Cell outer membrane</keyword>
<comment type="subcellular location">
    <subcellularLocation>
        <location evidence="1 7">Cell outer membrane</location>
        <topology evidence="1 7">Multi-pass membrane protein</topology>
    </subcellularLocation>
</comment>
<dbReference type="Pfam" id="PF07715">
    <property type="entry name" value="Plug"/>
    <property type="match status" value="1"/>
</dbReference>
<evidence type="ECO:0000259" key="9">
    <source>
        <dbReference type="Pfam" id="PF07715"/>
    </source>
</evidence>
<gene>
    <name evidence="10" type="ORF">C5O19_16395</name>
</gene>
<keyword evidence="3 7" id="KW-1134">Transmembrane beta strand</keyword>
<dbReference type="InterPro" id="IPR008969">
    <property type="entry name" value="CarboxyPept-like_regulatory"/>
</dbReference>
<evidence type="ECO:0000256" key="7">
    <source>
        <dbReference type="PROSITE-ProRule" id="PRU01360"/>
    </source>
</evidence>
<dbReference type="Gene3D" id="2.60.40.1120">
    <property type="entry name" value="Carboxypeptidase-like, regulatory domain"/>
    <property type="match status" value="1"/>
</dbReference>
<feature type="domain" description="TonB-dependent receptor plug" evidence="9">
    <location>
        <begin position="244"/>
        <end position="349"/>
    </location>
</feature>
<evidence type="ECO:0000256" key="1">
    <source>
        <dbReference type="ARBA" id="ARBA00004571"/>
    </source>
</evidence>
<keyword evidence="8" id="KW-0732">Signal</keyword>
<feature type="chain" id="PRO_5015449268" evidence="8">
    <location>
        <begin position="27"/>
        <end position="1139"/>
    </location>
</feature>
<dbReference type="Proteomes" id="UP000239590">
    <property type="component" value="Unassembled WGS sequence"/>
</dbReference>
<protein>
    <submittedName>
        <fullName evidence="10">SusC/RagA family protein</fullName>
    </submittedName>
</protein>